<organism evidence="4 5">
    <name type="scientific">Anaeromyxobacter diazotrophicus</name>
    <dbReference type="NCBI Taxonomy" id="2590199"/>
    <lineage>
        <taxon>Bacteria</taxon>
        <taxon>Pseudomonadati</taxon>
        <taxon>Myxococcota</taxon>
        <taxon>Myxococcia</taxon>
        <taxon>Myxococcales</taxon>
        <taxon>Cystobacterineae</taxon>
        <taxon>Anaeromyxobacteraceae</taxon>
        <taxon>Anaeromyxobacter</taxon>
    </lineage>
</organism>
<keyword evidence="2" id="KW-1133">Transmembrane helix</keyword>
<feature type="transmembrane region" description="Helical" evidence="2">
    <location>
        <begin position="534"/>
        <end position="556"/>
    </location>
</feature>
<dbReference type="Pfam" id="PF03109">
    <property type="entry name" value="ABC1"/>
    <property type="match status" value="1"/>
</dbReference>
<keyword evidence="2" id="KW-0472">Membrane</keyword>
<comment type="caution">
    <text evidence="4">The sequence shown here is derived from an EMBL/GenBank/DDBJ whole genome shotgun (WGS) entry which is preliminary data.</text>
</comment>
<dbReference type="InterPro" id="IPR050154">
    <property type="entry name" value="UbiB_kinase"/>
</dbReference>
<name>A0A7I9VMM7_9BACT</name>
<dbReference type="SUPFAM" id="SSF56112">
    <property type="entry name" value="Protein kinase-like (PK-like)"/>
    <property type="match status" value="1"/>
</dbReference>
<protein>
    <submittedName>
        <fullName evidence="4">ABC transporter</fullName>
    </submittedName>
</protein>
<accession>A0A7I9VMM7</accession>
<evidence type="ECO:0000313" key="4">
    <source>
        <dbReference type="EMBL" id="GEJ57458.1"/>
    </source>
</evidence>
<dbReference type="PANTHER" id="PTHR10566:SF113">
    <property type="entry name" value="PROTEIN ACTIVITY OF BC1 COMPLEX KINASE 7, CHLOROPLASTIC"/>
    <property type="match status" value="1"/>
</dbReference>
<keyword evidence="5" id="KW-1185">Reference proteome</keyword>
<evidence type="ECO:0000256" key="1">
    <source>
        <dbReference type="ARBA" id="ARBA00009670"/>
    </source>
</evidence>
<gene>
    <name evidence="4" type="ORF">AMYX_21990</name>
</gene>
<dbReference type="InterPro" id="IPR011009">
    <property type="entry name" value="Kinase-like_dom_sf"/>
</dbReference>
<proteinExistence type="inferred from homology"/>
<feature type="transmembrane region" description="Helical" evidence="2">
    <location>
        <begin position="500"/>
        <end position="522"/>
    </location>
</feature>
<dbReference type="EMBL" id="BJTG01000004">
    <property type="protein sequence ID" value="GEJ57458.1"/>
    <property type="molecule type" value="Genomic_DNA"/>
</dbReference>
<dbReference type="RefSeq" id="WP_176064964.1">
    <property type="nucleotide sequence ID" value="NZ_BJTG01000004.1"/>
</dbReference>
<evidence type="ECO:0000256" key="2">
    <source>
        <dbReference type="SAM" id="Phobius"/>
    </source>
</evidence>
<evidence type="ECO:0000259" key="3">
    <source>
        <dbReference type="Pfam" id="PF03109"/>
    </source>
</evidence>
<sequence length="576" mass="63355">MLKEAFQDLNRLGQIAAVAARHGFGAYLDQTRLGELLGSRGAAEVRQAAAGAEPAGPEPDRRTAQRFRQLLVDLGPTFIKLGQLLSSRPDILPSHWVEELSELQDAVPPFPIAEVRAEIARGLGRPVESCFAELEEAPVATASIAQVHRARTHSGERVAVKVQRPRIRQRIDSDLSLLYQLARLVEAVVEETGVYTPTGIVEEFERAIHEELDFGNEAQNARAMAETSRDRPFLLIPRVYDDLSCETVLTLEYVDGVKVSEITAAGGYDLEQVARNIIEAAFRQLFEDGLFHGDPHPGNVLVLPGNRVALLDFGLVGRLSRRMQEALVTLIMATALRDPETVARVLNRIGVAEEHTPITAFRADIQAIFDRYLGLKLEDIHTSTLARDLLDLAVKHRIRVPKEWAVLSKASVTLEGIVRGLYPKLDILEVGLPYAKELLFSRFNPSDASGTMMKSFLKLQTLAEDVPAQLQQILVDLESGKFRVNVRSPELDRIATNVRMLGLTLFLGLVASGLTLGGLVVFARDFAGWRFLPFLGAAALAVAGTLFGVGLALYLLSGPRKKIRLRRFLRGGDPPA</sequence>
<dbReference type="Proteomes" id="UP000503640">
    <property type="component" value="Unassembled WGS sequence"/>
</dbReference>
<dbReference type="PANTHER" id="PTHR10566">
    <property type="entry name" value="CHAPERONE-ACTIVITY OF BC1 COMPLEX CABC1 -RELATED"/>
    <property type="match status" value="1"/>
</dbReference>
<dbReference type="CDD" id="cd05121">
    <property type="entry name" value="ABC1_ADCK3-like"/>
    <property type="match status" value="1"/>
</dbReference>
<dbReference type="AlphaFoldDB" id="A0A7I9VMM7"/>
<evidence type="ECO:0000313" key="5">
    <source>
        <dbReference type="Proteomes" id="UP000503640"/>
    </source>
</evidence>
<dbReference type="InterPro" id="IPR004147">
    <property type="entry name" value="ABC1_dom"/>
</dbReference>
<comment type="similarity">
    <text evidence="1">Belongs to the protein kinase superfamily. ADCK protein kinase family.</text>
</comment>
<reference evidence="5" key="1">
    <citation type="journal article" date="2020" name="Appl. Environ. Microbiol.">
        <title>Diazotrophic Anaeromyxobacter Isolates from Soils.</title>
        <authorList>
            <person name="Masuda Y."/>
            <person name="Yamanaka H."/>
            <person name="Xu Z.X."/>
            <person name="Shiratori Y."/>
            <person name="Aono T."/>
            <person name="Amachi S."/>
            <person name="Senoo K."/>
            <person name="Itoh H."/>
        </authorList>
    </citation>
    <scope>NUCLEOTIDE SEQUENCE [LARGE SCALE GENOMIC DNA]</scope>
    <source>
        <strain evidence="5">R267</strain>
    </source>
</reference>
<keyword evidence="2" id="KW-0812">Transmembrane</keyword>
<feature type="domain" description="ABC1 atypical kinase-like" evidence="3">
    <location>
        <begin position="103"/>
        <end position="345"/>
    </location>
</feature>